<feature type="domain" description="ParB-like N-terminal" evidence="3">
    <location>
        <begin position="69"/>
        <end position="162"/>
    </location>
</feature>
<evidence type="ECO:0000259" key="3">
    <source>
        <dbReference type="SMART" id="SM00470"/>
    </source>
</evidence>
<comment type="caution">
    <text evidence="4">The sequence shown here is derived from an EMBL/GenBank/DDBJ whole genome shotgun (WGS) entry which is preliminary data.</text>
</comment>
<dbReference type="Proteomes" id="UP000281098">
    <property type="component" value="Unassembled WGS sequence"/>
</dbReference>
<dbReference type="Gene3D" id="1.10.10.2830">
    <property type="match status" value="1"/>
</dbReference>
<dbReference type="RefSeq" id="WP_124491847.1">
    <property type="nucleotide sequence ID" value="NZ_QTOI01000073.1"/>
</dbReference>
<comment type="similarity">
    <text evidence="1">Belongs to the ParB family.</text>
</comment>
<evidence type="ECO:0000256" key="2">
    <source>
        <dbReference type="ARBA" id="ARBA00022829"/>
    </source>
</evidence>
<proteinExistence type="inferred from homology"/>
<dbReference type="InterPro" id="IPR050336">
    <property type="entry name" value="Chromosome_partition/occlusion"/>
</dbReference>
<dbReference type="InterPro" id="IPR004437">
    <property type="entry name" value="ParB/RepB/Spo0J"/>
</dbReference>
<gene>
    <name evidence="4" type="ORF">DF017_33640</name>
</gene>
<evidence type="ECO:0000313" key="5">
    <source>
        <dbReference type="Proteomes" id="UP000281098"/>
    </source>
</evidence>
<dbReference type="PANTHER" id="PTHR33375:SF1">
    <property type="entry name" value="CHROMOSOME-PARTITIONING PROTEIN PARB-RELATED"/>
    <property type="match status" value="1"/>
</dbReference>
<dbReference type="InterPro" id="IPR041468">
    <property type="entry name" value="HTH_ParB/Spo0J"/>
</dbReference>
<dbReference type="EMBL" id="QTPM01000075">
    <property type="protein sequence ID" value="RQY80857.1"/>
    <property type="molecule type" value="Genomic_DNA"/>
</dbReference>
<dbReference type="Gene3D" id="3.90.1530.10">
    <property type="entry name" value="Conserved hypothetical protein from pyrococcus furiosus pfu- 392566-001, ParB domain"/>
    <property type="match status" value="1"/>
</dbReference>
<dbReference type="SMART" id="SM00470">
    <property type="entry name" value="ParB"/>
    <property type="match status" value="1"/>
</dbReference>
<dbReference type="SUPFAM" id="SSF109709">
    <property type="entry name" value="KorB DNA-binding domain-like"/>
    <property type="match status" value="1"/>
</dbReference>
<dbReference type="Pfam" id="PF17762">
    <property type="entry name" value="HTH_ParB"/>
    <property type="match status" value="1"/>
</dbReference>
<protein>
    <submittedName>
        <fullName evidence="4">ParB/RepB/Spo0J family partition protein</fullName>
    </submittedName>
</protein>
<keyword evidence="2" id="KW-0159">Chromosome partition</keyword>
<organism evidence="4 5">
    <name type="scientific">Burkholderia stagnalis</name>
    <dbReference type="NCBI Taxonomy" id="1503054"/>
    <lineage>
        <taxon>Bacteria</taxon>
        <taxon>Pseudomonadati</taxon>
        <taxon>Pseudomonadota</taxon>
        <taxon>Betaproteobacteria</taxon>
        <taxon>Burkholderiales</taxon>
        <taxon>Burkholderiaceae</taxon>
        <taxon>Burkholderia</taxon>
        <taxon>Burkholderia cepacia complex</taxon>
    </lineage>
</organism>
<dbReference type="InterPro" id="IPR003115">
    <property type="entry name" value="ParB_N"/>
</dbReference>
<accession>A0ABX9YH43</accession>
<reference evidence="4 5" key="1">
    <citation type="submission" date="2018-08" db="EMBL/GenBank/DDBJ databases">
        <title>Comparative analysis of Burkholderia isolates from Puerto Rico.</title>
        <authorList>
            <person name="Hall C."/>
            <person name="Sahl J."/>
            <person name="Wagner D."/>
        </authorList>
    </citation>
    <scope>NUCLEOTIDE SEQUENCE [LARGE SCALE GENOMIC DNA]</scope>
    <source>
        <strain evidence="4 5">Bp8966</strain>
    </source>
</reference>
<keyword evidence="5" id="KW-1185">Reference proteome</keyword>
<evidence type="ECO:0000256" key="1">
    <source>
        <dbReference type="ARBA" id="ARBA00006295"/>
    </source>
</evidence>
<sequence length="346" mass="38507">MSGRKLDLTSRVRVGMAAQKEAAGERLSSANVVEIAHREAALVLTENVASQFSPAAADDGTVKSDRRAIKIRVSDTIANPYNPRVFYDEKTIEALADSLGSQGQLEAIKVTRLPQYPDKWVIIDGGRRVRAATRRHEEFIDAEVIDDVLEASGLYLRAYHANKDRDEQTDFDDAYAWKKLLDDKVYRDQNELAVAVGRDPKHVSKVLQLTTMPARLLEGMAKQAQVVKLSHAYNLKLIFDRAGEAVATRWLQEVIEGKVSVRRLEQIASEEAGTKSPRRSKVHYQSKFPFSLEDGTEIGILKQFPDGRTELTLKGITGAAQADLADKIKALVLDWTRTFSVNGSDD</sequence>
<dbReference type="InterPro" id="IPR036086">
    <property type="entry name" value="ParB/Sulfiredoxin_sf"/>
</dbReference>
<dbReference type="NCBIfam" id="TIGR00180">
    <property type="entry name" value="parB_part"/>
    <property type="match status" value="1"/>
</dbReference>
<evidence type="ECO:0000313" key="4">
    <source>
        <dbReference type="EMBL" id="RQY80857.1"/>
    </source>
</evidence>
<dbReference type="SUPFAM" id="SSF110849">
    <property type="entry name" value="ParB/Sulfiredoxin"/>
    <property type="match status" value="1"/>
</dbReference>
<dbReference type="PANTHER" id="PTHR33375">
    <property type="entry name" value="CHROMOSOME-PARTITIONING PROTEIN PARB-RELATED"/>
    <property type="match status" value="1"/>
</dbReference>
<dbReference type="Pfam" id="PF02195">
    <property type="entry name" value="ParB_N"/>
    <property type="match status" value="1"/>
</dbReference>
<name>A0ABX9YH43_9BURK</name>